<organism evidence="9 10">
    <name type="scientific">Stylonychia lemnae</name>
    <name type="common">Ciliate</name>
    <dbReference type="NCBI Taxonomy" id="5949"/>
    <lineage>
        <taxon>Eukaryota</taxon>
        <taxon>Sar</taxon>
        <taxon>Alveolata</taxon>
        <taxon>Ciliophora</taxon>
        <taxon>Intramacronucleata</taxon>
        <taxon>Spirotrichea</taxon>
        <taxon>Stichotrichia</taxon>
        <taxon>Sporadotrichida</taxon>
        <taxon>Oxytrichidae</taxon>
        <taxon>Stylonychinae</taxon>
        <taxon>Stylonychia</taxon>
    </lineage>
</organism>
<dbReference type="EMBL" id="CCKQ01018077">
    <property type="protein sequence ID" value="CDW90012.1"/>
    <property type="molecule type" value="Genomic_DNA"/>
</dbReference>
<evidence type="ECO:0000256" key="3">
    <source>
        <dbReference type="ARBA" id="ARBA00022794"/>
    </source>
</evidence>
<accession>A0A078B9S6</accession>
<dbReference type="OMA" id="NMPIEVT"/>
<evidence type="ECO:0000256" key="8">
    <source>
        <dbReference type="SAM" id="MobiDB-lite"/>
    </source>
</evidence>
<dbReference type="InterPro" id="IPR010796">
    <property type="entry name" value="C2_B9-type_dom"/>
</dbReference>
<dbReference type="AlphaFoldDB" id="A0A078B9S6"/>
<proteinExistence type="inferred from homology"/>
<feature type="region of interest" description="Disordered" evidence="8">
    <location>
        <begin position="51"/>
        <end position="73"/>
    </location>
</feature>
<keyword evidence="10" id="KW-1185">Reference proteome</keyword>
<dbReference type="Pfam" id="PF07162">
    <property type="entry name" value="B9-C2"/>
    <property type="match status" value="1"/>
</dbReference>
<name>A0A078B9S6_STYLE</name>
<keyword evidence="2" id="KW-0963">Cytoplasm</keyword>
<feature type="compositionally biased region" description="Acidic residues" evidence="8">
    <location>
        <begin position="1"/>
        <end position="10"/>
    </location>
</feature>
<dbReference type="GO" id="GO:0060271">
    <property type="term" value="P:cilium assembly"/>
    <property type="evidence" value="ECO:0007669"/>
    <property type="project" value="TreeGrafter"/>
</dbReference>
<keyword evidence="4" id="KW-0206">Cytoskeleton</keyword>
<protein>
    <recommendedName>
        <fullName evidence="7">B9 domain-containing protein 1</fullName>
    </recommendedName>
</protein>
<evidence type="ECO:0000256" key="6">
    <source>
        <dbReference type="ARBA" id="ARBA00038411"/>
    </source>
</evidence>
<dbReference type="PANTHER" id="PTHR12968:SF1">
    <property type="entry name" value="B9 DOMAIN-CONTAINING PROTEIN 1"/>
    <property type="match status" value="1"/>
</dbReference>
<feature type="compositionally biased region" description="Basic and acidic residues" evidence="8">
    <location>
        <begin position="57"/>
        <end position="71"/>
    </location>
</feature>
<evidence type="ECO:0000256" key="4">
    <source>
        <dbReference type="ARBA" id="ARBA00023212"/>
    </source>
</evidence>
<comment type="similarity">
    <text evidence="6">Belongs to the B9D family.</text>
</comment>
<gene>
    <name evidence="9" type="primary">Contig656.g724</name>
    <name evidence="9" type="ORF">STYLEM_19152</name>
</gene>
<keyword evidence="3" id="KW-0970">Cilium biogenesis/degradation</keyword>
<evidence type="ECO:0000256" key="1">
    <source>
        <dbReference type="ARBA" id="ARBA00004120"/>
    </source>
</evidence>
<dbReference type="OrthoDB" id="431939at2759"/>
<evidence type="ECO:0000256" key="7">
    <source>
        <dbReference type="ARBA" id="ARBA00039274"/>
    </source>
</evidence>
<evidence type="ECO:0000256" key="2">
    <source>
        <dbReference type="ARBA" id="ARBA00022490"/>
    </source>
</evidence>
<dbReference type="PANTHER" id="PTHR12968">
    <property type="entry name" value="B9 DOMAIN-CONTAINING"/>
    <property type="match status" value="1"/>
</dbReference>
<evidence type="ECO:0000313" key="10">
    <source>
        <dbReference type="Proteomes" id="UP000039865"/>
    </source>
</evidence>
<feature type="region of interest" description="Disordered" evidence="8">
    <location>
        <begin position="1"/>
        <end position="25"/>
    </location>
</feature>
<keyword evidence="5" id="KW-0966">Cell projection</keyword>
<sequence>MADYNQDGEQEFQFQQENDGVNNQFFDHGLGNFEKTREREQEELERQIRAEQTQKQVDYHKSSQEMRDKTRTGGNYLPIKTNLKQAYSPFHIFVSGHIESGQINDYDGLCCKYDFVAGTDWQIIDGNRSGVSQHSYKSQQTNRRVVWNYPFELAFSSTNVTGWPQLVLTMTNRDFFGRDQICGYGTVHIPTQPGSHYRYLNVFQPISSSLLSQVFGWFKGKNAEFINPIELLSKNEGREVTRVISTGVIKIQFHVTVKNMDEYGIFPFKA</sequence>
<feature type="compositionally biased region" description="Low complexity" evidence="8">
    <location>
        <begin position="11"/>
        <end position="20"/>
    </location>
</feature>
<dbReference type="InParanoid" id="A0A078B9S6"/>
<evidence type="ECO:0000256" key="5">
    <source>
        <dbReference type="ARBA" id="ARBA00023273"/>
    </source>
</evidence>
<evidence type="ECO:0000313" key="9">
    <source>
        <dbReference type="EMBL" id="CDW90012.1"/>
    </source>
</evidence>
<dbReference type="Proteomes" id="UP000039865">
    <property type="component" value="Unassembled WGS sequence"/>
</dbReference>
<reference evidence="9 10" key="1">
    <citation type="submission" date="2014-06" db="EMBL/GenBank/DDBJ databases">
        <authorList>
            <person name="Swart Estienne"/>
        </authorList>
    </citation>
    <scope>NUCLEOTIDE SEQUENCE [LARGE SCALE GENOMIC DNA]</scope>
    <source>
        <strain evidence="9 10">130c</strain>
    </source>
</reference>
<dbReference type="PROSITE" id="PS51381">
    <property type="entry name" value="C2_B9"/>
    <property type="match status" value="1"/>
</dbReference>
<comment type="subcellular location">
    <subcellularLocation>
        <location evidence="1">Cytoplasm</location>
        <location evidence="1">Cytoskeleton</location>
        <location evidence="1">Cilium basal body</location>
    </subcellularLocation>
</comment>
<dbReference type="GO" id="GO:0036038">
    <property type="term" value="C:MKS complex"/>
    <property type="evidence" value="ECO:0007669"/>
    <property type="project" value="TreeGrafter"/>
</dbReference>